<dbReference type="AlphaFoldDB" id="X1PNM2"/>
<dbReference type="UniPathway" id="UPA00253">
    <property type="reaction ID" value="UER00327"/>
</dbReference>
<dbReference type="Gene3D" id="3.40.50.10800">
    <property type="entry name" value="NadA-like"/>
    <property type="match status" value="1"/>
</dbReference>
<proteinExistence type="predicted"/>
<dbReference type="GO" id="GO:0009435">
    <property type="term" value="P:NAD+ biosynthetic process"/>
    <property type="evidence" value="ECO:0007669"/>
    <property type="project" value="UniProtKB-UniPathway"/>
</dbReference>
<evidence type="ECO:0000313" key="2">
    <source>
        <dbReference type="EMBL" id="GAI44116.1"/>
    </source>
</evidence>
<name>X1PNM2_9ZZZZ</name>
<feature type="non-terminal residue" evidence="2">
    <location>
        <position position="72"/>
    </location>
</feature>
<dbReference type="EMBL" id="BARV01030687">
    <property type="protein sequence ID" value="GAI44116.1"/>
    <property type="molecule type" value="Genomic_DNA"/>
</dbReference>
<comment type="caution">
    <text evidence="2">The sequence shown here is derived from an EMBL/GenBank/DDBJ whole genome shotgun (WGS) entry which is preliminary data.</text>
</comment>
<feature type="region of interest" description="Disordered" evidence="1">
    <location>
        <begin position="1"/>
        <end position="26"/>
    </location>
</feature>
<accession>X1PNM2</accession>
<sequence length="72" mass="7512">MSNLVPNSINSSTHFGPSVTKTSTASGSQKFAPAFSVSSICNLADYIGSTRGIIEFANNNPAKEYIIGTELG</sequence>
<organism evidence="2">
    <name type="scientific">marine sediment metagenome</name>
    <dbReference type="NCBI Taxonomy" id="412755"/>
    <lineage>
        <taxon>unclassified sequences</taxon>
        <taxon>metagenomes</taxon>
        <taxon>ecological metagenomes</taxon>
    </lineage>
</organism>
<dbReference type="InterPro" id="IPR036094">
    <property type="entry name" value="NadA_sf"/>
</dbReference>
<reference evidence="2" key="1">
    <citation type="journal article" date="2014" name="Front. Microbiol.">
        <title>High frequency of phylogenetically diverse reductive dehalogenase-homologous genes in deep subseafloor sedimentary metagenomes.</title>
        <authorList>
            <person name="Kawai M."/>
            <person name="Futagami T."/>
            <person name="Toyoda A."/>
            <person name="Takaki Y."/>
            <person name="Nishi S."/>
            <person name="Hori S."/>
            <person name="Arai W."/>
            <person name="Tsubouchi T."/>
            <person name="Morono Y."/>
            <person name="Uchiyama I."/>
            <person name="Ito T."/>
            <person name="Fujiyama A."/>
            <person name="Inagaki F."/>
            <person name="Takami H."/>
        </authorList>
    </citation>
    <scope>NUCLEOTIDE SEQUENCE</scope>
    <source>
        <strain evidence="2">Expedition CK06-06</strain>
    </source>
</reference>
<protein>
    <submittedName>
        <fullName evidence="2">Uncharacterized protein</fullName>
    </submittedName>
</protein>
<dbReference type="SUPFAM" id="SSF142754">
    <property type="entry name" value="NadA-like"/>
    <property type="match status" value="1"/>
</dbReference>
<gene>
    <name evidence="2" type="ORF">S06H3_48701</name>
</gene>
<dbReference type="GO" id="GO:0051539">
    <property type="term" value="F:4 iron, 4 sulfur cluster binding"/>
    <property type="evidence" value="ECO:0007669"/>
    <property type="project" value="InterPro"/>
</dbReference>
<dbReference type="GO" id="GO:0008987">
    <property type="term" value="F:quinolinate synthetase A activity"/>
    <property type="evidence" value="ECO:0007669"/>
    <property type="project" value="InterPro"/>
</dbReference>
<evidence type="ECO:0000256" key="1">
    <source>
        <dbReference type="SAM" id="MobiDB-lite"/>
    </source>
</evidence>